<feature type="repeat" description="PPR" evidence="3">
    <location>
        <begin position="211"/>
        <end position="245"/>
    </location>
</feature>
<dbReference type="PANTHER" id="PTHR47939:SF13">
    <property type="entry name" value="OS03G0201400 PROTEIN"/>
    <property type="match status" value="1"/>
</dbReference>
<dbReference type="Proteomes" id="UP000515121">
    <property type="component" value="Unplaced"/>
</dbReference>
<feature type="repeat" description="PPR" evidence="3">
    <location>
        <begin position="175"/>
        <end position="210"/>
    </location>
</feature>
<dbReference type="PROSITE" id="PS51375">
    <property type="entry name" value="PPR"/>
    <property type="match status" value="5"/>
</dbReference>
<feature type="repeat" description="PPR" evidence="3">
    <location>
        <begin position="140"/>
        <end position="174"/>
    </location>
</feature>
<dbReference type="OrthoDB" id="185373at2759"/>
<accession>A0A6P5XKY7</accession>
<keyword evidence="2" id="KW-0677">Repeat</keyword>
<feature type="repeat" description="PPR" evidence="3">
    <location>
        <begin position="105"/>
        <end position="139"/>
    </location>
</feature>
<evidence type="ECO:0000256" key="2">
    <source>
        <dbReference type="ARBA" id="ARBA00022737"/>
    </source>
</evidence>
<keyword evidence="4" id="KW-1185">Reference proteome</keyword>
<dbReference type="NCBIfam" id="TIGR00756">
    <property type="entry name" value="PPR"/>
    <property type="match status" value="3"/>
</dbReference>
<reference evidence="5" key="1">
    <citation type="submission" date="2025-08" db="UniProtKB">
        <authorList>
            <consortium name="RefSeq"/>
        </authorList>
    </citation>
    <scope>IDENTIFICATION</scope>
    <source>
        <tissue evidence="5">Fruit stalk</tissue>
    </source>
</reference>
<evidence type="ECO:0000256" key="3">
    <source>
        <dbReference type="PROSITE-ProRule" id="PRU00708"/>
    </source>
</evidence>
<dbReference type="GeneID" id="111284477"/>
<feature type="repeat" description="PPR" evidence="3">
    <location>
        <begin position="35"/>
        <end position="69"/>
    </location>
</feature>
<evidence type="ECO:0000313" key="5">
    <source>
        <dbReference type="RefSeq" id="XP_022728863.1"/>
    </source>
</evidence>
<evidence type="ECO:0000313" key="4">
    <source>
        <dbReference type="Proteomes" id="UP000515121"/>
    </source>
</evidence>
<dbReference type="Gene3D" id="1.25.40.10">
    <property type="entry name" value="Tetratricopeptide repeat domain"/>
    <property type="match status" value="3"/>
</dbReference>
<dbReference type="InterPro" id="IPR050667">
    <property type="entry name" value="PPR-containing_protein"/>
</dbReference>
<dbReference type="InterPro" id="IPR011990">
    <property type="entry name" value="TPR-like_helical_dom_sf"/>
</dbReference>
<organism evidence="4 5">
    <name type="scientific">Durio zibethinus</name>
    <name type="common">Durian</name>
    <dbReference type="NCBI Taxonomy" id="66656"/>
    <lineage>
        <taxon>Eukaryota</taxon>
        <taxon>Viridiplantae</taxon>
        <taxon>Streptophyta</taxon>
        <taxon>Embryophyta</taxon>
        <taxon>Tracheophyta</taxon>
        <taxon>Spermatophyta</taxon>
        <taxon>Magnoliopsida</taxon>
        <taxon>eudicotyledons</taxon>
        <taxon>Gunneridae</taxon>
        <taxon>Pentapetalae</taxon>
        <taxon>rosids</taxon>
        <taxon>malvids</taxon>
        <taxon>Malvales</taxon>
        <taxon>Malvaceae</taxon>
        <taxon>Helicteroideae</taxon>
        <taxon>Durio</taxon>
    </lineage>
</organism>
<sequence>MINGFCKKGDMGSAGEFEAAMKYLDKMVKGGYLPDVFTYNAIIYALCLEGEVGEGRKMIYQMRLNGVKDNTATHLSILKGLCVMGSSKEAIEYFRWTDSCNMDLDAKAYIVVVNEYCKLRKHDEAILLLKGMHGRGINPNFSSFNSVFRTLVELGELDRAVLLPKQMPQIGCTPNFLSYKTVIYGLCRAGGRMQGVKYLLEDMLQNGILTDARMYSCIFEGYSVDGNEETAVQVFNEMIGKSYLISLESFSKFVKMLCAKGLIVMAEKIFEDICRTCPSVERDSYRRVLDKHLQITQGSSKEHRGEESS</sequence>
<dbReference type="PANTHER" id="PTHR47939">
    <property type="entry name" value="MEMBRANE-ASSOCIATED SALT-INDUCIBLE PROTEIN-LIKE"/>
    <property type="match status" value="1"/>
</dbReference>
<comment type="similarity">
    <text evidence="1">Belongs to the PPR family. P subfamily.</text>
</comment>
<dbReference type="KEGG" id="dzi:111284477"/>
<dbReference type="InterPro" id="IPR002885">
    <property type="entry name" value="PPR_rpt"/>
</dbReference>
<name>A0A6P5XKY7_DURZI</name>
<gene>
    <name evidence="5" type="primary">LOC111284477</name>
</gene>
<dbReference type="AlphaFoldDB" id="A0A6P5XKY7"/>
<proteinExistence type="inferred from homology"/>
<dbReference type="Pfam" id="PF13041">
    <property type="entry name" value="PPR_2"/>
    <property type="match status" value="1"/>
</dbReference>
<protein>
    <submittedName>
        <fullName evidence="5">Pentatricopeptide repeat-containing protein At1g09900-like</fullName>
    </submittedName>
</protein>
<dbReference type="RefSeq" id="XP_022728863.1">
    <property type="nucleotide sequence ID" value="XM_022873128.1"/>
</dbReference>
<dbReference type="Pfam" id="PF13812">
    <property type="entry name" value="PPR_3"/>
    <property type="match status" value="2"/>
</dbReference>
<evidence type="ECO:0000256" key="1">
    <source>
        <dbReference type="ARBA" id="ARBA00007626"/>
    </source>
</evidence>